<dbReference type="InterPro" id="IPR000719">
    <property type="entry name" value="Prot_kinase_dom"/>
</dbReference>
<sequence>MERVRSQSGLREEDAGAACVVCDAMLEGARCAHCGAAVAPGGYRVLRLISQSPHGRVYLAVDGQGARVALKELLFALVPGVEQLDAFEREATVLRSLEHPDIPRFVASFKEGSGVGTRLYLAQELLEGETLLQRLTRRRLDEAEAWTLAEQVLQTLSALHRRTPALVHRDVKPANLILRPDGRVALVDFGAARHLSRDVTHGSTLVGTFGYMPPEQLGGTVEPSSDLYALGATLVHALSGREPADLVDEGLVLSFEQHLQVSEPLRVFLSRLLAPKRSARFSSAVEALSALRASVEALTVEPSTPVVSASSDEGAKASGEGRERSGAHPPVESTVEASAAVPVTVEKAEERAQPPLEVVTAHEETEVTRGSSQWSNPRWVFAILALTALLVGLIRLMPHRGGSEVMVVDFPDWGSPSYSPPQSQPASPAGHEKRRWFELPWSSGSPSSGSPSY</sequence>
<protein>
    <recommendedName>
        <fullName evidence="1">non-specific serine/threonine protein kinase</fullName>
        <ecNumber evidence="1">2.7.11.1</ecNumber>
    </recommendedName>
</protein>
<dbReference type="PANTHER" id="PTHR24363">
    <property type="entry name" value="SERINE/THREONINE PROTEIN KINASE"/>
    <property type="match status" value="1"/>
</dbReference>
<feature type="compositionally biased region" description="Basic and acidic residues" evidence="9">
    <location>
        <begin position="313"/>
        <end position="326"/>
    </location>
</feature>
<dbReference type="PROSITE" id="PS00108">
    <property type="entry name" value="PROTEIN_KINASE_ST"/>
    <property type="match status" value="1"/>
</dbReference>
<reference evidence="11 12" key="1">
    <citation type="submission" date="2019-06" db="EMBL/GenBank/DDBJ databases">
        <authorList>
            <person name="Livingstone P."/>
            <person name="Whitworth D."/>
        </authorList>
    </citation>
    <scope>NUCLEOTIDE SEQUENCE [LARGE SCALE GENOMIC DNA]</scope>
    <source>
        <strain evidence="11 12">AM401</strain>
    </source>
</reference>
<dbReference type="RefSeq" id="WP_141641399.1">
    <property type="nucleotide sequence ID" value="NZ_VIFM01000015.1"/>
</dbReference>
<keyword evidence="2 11" id="KW-0723">Serine/threonine-protein kinase</keyword>
<evidence type="ECO:0000256" key="1">
    <source>
        <dbReference type="ARBA" id="ARBA00012513"/>
    </source>
</evidence>
<feature type="compositionally biased region" description="Low complexity" evidence="9">
    <location>
        <begin position="442"/>
        <end position="453"/>
    </location>
</feature>
<dbReference type="OrthoDB" id="5524425at2"/>
<evidence type="ECO:0000256" key="4">
    <source>
        <dbReference type="ARBA" id="ARBA00022741"/>
    </source>
</evidence>
<comment type="catalytic activity">
    <reaction evidence="7">
        <text>L-threonyl-[protein] + ATP = O-phospho-L-threonyl-[protein] + ADP + H(+)</text>
        <dbReference type="Rhea" id="RHEA:46608"/>
        <dbReference type="Rhea" id="RHEA-COMP:11060"/>
        <dbReference type="Rhea" id="RHEA-COMP:11605"/>
        <dbReference type="ChEBI" id="CHEBI:15378"/>
        <dbReference type="ChEBI" id="CHEBI:30013"/>
        <dbReference type="ChEBI" id="CHEBI:30616"/>
        <dbReference type="ChEBI" id="CHEBI:61977"/>
        <dbReference type="ChEBI" id="CHEBI:456216"/>
        <dbReference type="EC" id="2.7.11.1"/>
    </reaction>
</comment>
<evidence type="ECO:0000259" key="10">
    <source>
        <dbReference type="PROSITE" id="PS50011"/>
    </source>
</evidence>
<dbReference type="Proteomes" id="UP000315369">
    <property type="component" value="Unassembled WGS sequence"/>
</dbReference>
<keyword evidence="5 11" id="KW-0418">Kinase</keyword>
<evidence type="ECO:0000313" key="11">
    <source>
        <dbReference type="EMBL" id="TQF16925.1"/>
    </source>
</evidence>
<dbReference type="SUPFAM" id="SSF56112">
    <property type="entry name" value="Protein kinase-like (PK-like)"/>
    <property type="match status" value="1"/>
</dbReference>
<accession>A0A540X6N9</accession>
<evidence type="ECO:0000256" key="6">
    <source>
        <dbReference type="ARBA" id="ARBA00022840"/>
    </source>
</evidence>
<feature type="domain" description="Protein kinase" evidence="10">
    <location>
        <begin position="43"/>
        <end position="298"/>
    </location>
</feature>
<dbReference type="Gene3D" id="1.10.510.10">
    <property type="entry name" value="Transferase(Phosphotransferase) domain 1"/>
    <property type="match status" value="1"/>
</dbReference>
<evidence type="ECO:0000256" key="7">
    <source>
        <dbReference type="ARBA" id="ARBA00047899"/>
    </source>
</evidence>
<dbReference type="Gene3D" id="3.30.200.20">
    <property type="entry name" value="Phosphorylase Kinase, domain 1"/>
    <property type="match status" value="1"/>
</dbReference>
<organism evidence="11 12">
    <name type="scientific">Myxococcus llanfairpwllgwyngyllgogerychwyrndrobwllllantysiliogogogochensis</name>
    <dbReference type="NCBI Taxonomy" id="2590453"/>
    <lineage>
        <taxon>Bacteria</taxon>
        <taxon>Pseudomonadati</taxon>
        <taxon>Myxococcota</taxon>
        <taxon>Myxococcia</taxon>
        <taxon>Myxococcales</taxon>
        <taxon>Cystobacterineae</taxon>
        <taxon>Myxococcaceae</taxon>
        <taxon>Myxococcus</taxon>
    </lineage>
</organism>
<comment type="catalytic activity">
    <reaction evidence="8">
        <text>L-seryl-[protein] + ATP = O-phospho-L-seryl-[protein] + ADP + H(+)</text>
        <dbReference type="Rhea" id="RHEA:17989"/>
        <dbReference type="Rhea" id="RHEA-COMP:9863"/>
        <dbReference type="Rhea" id="RHEA-COMP:11604"/>
        <dbReference type="ChEBI" id="CHEBI:15378"/>
        <dbReference type="ChEBI" id="CHEBI:29999"/>
        <dbReference type="ChEBI" id="CHEBI:30616"/>
        <dbReference type="ChEBI" id="CHEBI:83421"/>
        <dbReference type="ChEBI" id="CHEBI:456216"/>
        <dbReference type="EC" id="2.7.11.1"/>
    </reaction>
</comment>
<dbReference type="CDD" id="cd14014">
    <property type="entry name" value="STKc_PknB_like"/>
    <property type="match status" value="1"/>
</dbReference>
<dbReference type="InterPro" id="IPR011009">
    <property type="entry name" value="Kinase-like_dom_sf"/>
</dbReference>
<proteinExistence type="predicted"/>
<keyword evidence="4" id="KW-0547">Nucleotide-binding</keyword>
<keyword evidence="6" id="KW-0067">ATP-binding</keyword>
<name>A0A540X6N9_9BACT</name>
<feature type="compositionally biased region" description="Polar residues" evidence="9">
    <location>
        <begin position="302"/>
        <end position="311"/>
    </location>
</feature>
<dbReference type="SMART" id="SM00220">
    <property type="entry name" value="S_TKc"/>
    <property type="match status" value="1"/>
</dbReference>
<comment type="caution">
    <text evidence="11">The sequence shown here is derived from an EMBL/GenBank/DDBJ whole genome shotgun (WGS) entry which is preliminary data.</text>
</comment>
<evidence type="ECO:0000313" key="12">
    <source>
        <dbReference type="Proteomes" id="UP000315369"/>
    </source>
</evidence>
<dbReference type="InterPro" id="IPR008271">
    <property type="entry name" value="Ser/Thr_kinase_AS"/>
</dbReference>
<evidence type="ECO:0000256" key="5">
    <source>
        <dbReference type="ARBA" id="ARBA00022777"/>
    </source>
</evidence>
<evidence type="ECO:0000256" key="9">
    <source>
        <dbReference type="SAM" id="MobiDB-lite"/>
    </source>
</evidence>
<dbReference type="EC" id="2.7.11.1" evidence="1"/>
<dbReference type="EMBL" id="VIFM01000015">
    <property type="protein sequence ID" value="TQF16925.1"/>
    <property type="molecule type" value="Genomic_DNA"/>
</dbReference>
<gene>
    <name evidence="11" type="ORF">FJV41_05775</name>
</gene>
<keyword evidence="3" id="KW-0808">Transferase</keyword>
<evidence type="ECO:0000256" key="3">
    <source>
        <dbReference type="ARBA" id="ARBA00022679"/>
    </source>
</evidence>
<dbReference type="PANTHER" id="PTHR24363:SF0">
    <property type="entry name" value="SERINE_THREONINE KINASE LIKE DOMAIN CONTAINING 1"/>
    <property type="match status" value="1"/>
</dbReference>
<dbReference type="Pfam" id="PF00069">
    <property type="entry name" value="Pkinase"/>
    <property type="match status" value="1"/>
</dbReference>
<dbReference type="AlphaFoldDB" id="A0A540X6N9"/>
<dbReference type="GO" id="GO:0004674">
    <property type="term" value="F:protein serine/threonine kinase activity"/>
    <property type="evidence" value="ECO:0007669"/>
    <property type="project" value="UniProtKB-KW"/>
</dbReference>
<evidence type="ECO:0000256" key="8">
    <source>
        <dbReference type="ARBA" id="ARBA00048679"/>
    </source>
</evidence>
<dbReference type="PROSITE" id="PS50011">
    <property type="entry name" value="PROTEIN_KINASE_DOM"/>
    <property type="match status" value="1"/>
</dbReference>
<evidence type="ECO:0000256" key="2">
    <source>
        <dbReference type="ARBA" id="ARBA00022527"/>
    </source>
</evidence>
<dbReference type="GO" id="GO:0005524">
    <property type="term" value="F:ATP binding"/>
    <property type="evidence" value="ECO:0007669"/>
    <property type="project" value="UniProtKB-KW"/>
</dbReference>
<feature type="region of interest" description="Disordered" evidence="9">
    <location>
        <begin position="416"/>
        <end position="453"/>
    </location>
</feature>
<keyword evidence="12" id="KW-1185">Reference proteome</keyword>
<feature type="region of interest" description="Disordered" evidence="9">
    <location>
        <begin position="302"/>
        <end position="371"/>
    </location>
</feature>